<organism evidence="1 2">
    <name type="scientific">Flavobacterium psychrophilum</name>
    <dbReference type="NCBI Taxonomy" id="96345"/>
    <lineage>
        <taxon>Bacteria</taxon>
        <taxon>Pseudomonadati</taxon>
        <taxon>Bacteroidota</taxon>
        <taxon>Flavobacteriia</taxon>
        <taxon>Flavobacteriales</taxon>
        <taxon>Flavobacteriaceae</taxon>
        <taxon>Flavobacterium</taxon>
    </lineage>
</organism>
<name>A0A7U2RAA4_FLAPS</name>
<dbReference type="Proteomes" id="UP000596329">
    <property type="component" value="Chromosome"/>
</dbReference>
<dbReference type="EMBL" id="CP059075">
    <property type="protein sequence ID" value="QRE04790.1"/>
    <property type="molecule type" value="Genomic_DNA"/>
</dbReference>
<protein>
    <submittedName>
        <fullName evidence="1">Uncharacterized protein</fullName>
    </submittedName>
</protein>
<accession>A0A7U2RAA4</accession>
<reference evidence="1 2" key="1">
    <citation type="submission" date="2020-07" db="EMBL/GenBank/DDBJ databases">
        <title>Genomic characterization of Flavobacterium psychrophilum strains.</title>
        <authorList>
            <person name="Castillo D."/>
            <person name="Jorgensen J."/>
            <person name="Middelboe M."/>
        </authorList>
    </citation>
    <scope>NUCLEOTIDE SEQUENCE [LARGE SCALE GENOMIC DNA]</scope>
    <source>
        <strain evidence="1 2">FPS-R7</strain>
    </source>
</reference>
<dbReference type="RefSeq" id="WP_059015299.1">
    <property type="nucleotide sequence ID" value="NZ_BCNG01000104.1"/>
</dbReference>
<proteinExistence type="predicted"/>
<evidence type="ECO:0000313" key="1">
    <source>
        <dbReference type="EMBL" id="QRE04790.1"/>
    </source>
</evidence>
<sequence length="240" mass="26536">MASTSETGHNKNVANFSSAYQILEEMGAIYNPSNSNLLLANLQPKKVSLGGTITVLNDKKPIYKNAVADREVAIAPLGKRMSKAGNYSKSIDISDTDKENIANQVKKIRGDKKAKTVNPDTAEVETISTSQMSYDSRIANLEIIISQFASHPEYAPNEIEIQVPTLQAYHTELTTLSSLVNSAGNALITARKDRNQILYFDDHNIIQLIKDIKNYVKSLGDVAQPYYKALVKLKFSDIKK</sequence>
<evidence type="ECO:0000313" key="2">
    <source>
        <dbReference type="Proteomes" id="UP000596329"/>
    </source>
</evidence>
<gene>
    <name evidence="1" type="ORF">H0H26_04145</name>
</gene>
<dbReference type="AlphaFoldDB" id="A0A7U2RAA4"/>